<sequence length="168" mass="18580">MEPYAVDIDPEQIVRWITDEDHATPCKFRIAASRTSEHRAIPLDDARLGDEEREDLTEIATVATLEIAPVPASDGWVLTVTVEDEIGPRPARAGMREIDLASFYDQFVRTGRGTASVAAEVDGPEGEVRLSRLLDAVATTGTRLRRTPRICQKRLACQCRLEPDHGSL</sequence>
<name>A0A178XKC0_9HYPH</name>
<gene>
    <name evidence="1" type="ORF">AU381_12140</name>
</gene>
<comment type="caution">
    <text evidence="1">The sequence shown here is derived from an EMBL/GenBank/DDBJ whole genome shotgun (WGS) entry which is preliminary data.</text>
</comment>
<keyword evidence="2" id="KW-1185">Reference proteome</keyword>
<dbReference type="AlphaFoldDB" id="A0A178XKC0"/>
<protein>
    <submittedName>
        <fullName evidence="1">Uncharacterized protein</fullName>
    </submittedName>
</protein>
<dbReference type="OrthoDB" id="8460605at2"/>
<evidence type="ECO:0000313" key="2">
    <source>
        <dbReference type="Proteomes" id="UP000094025"/>
    </source>
</evidence>
<dbReference type="RefSeq" id="WP_014857830.1">
    <property type="nucleotide sequence ID" value="NZ_LPUX01000066.1"/>
</dbReference>
<accession>A0A178XKC0</accession>
<evidence type="ECO:0000313" key="1">
    <source>
        <dbReference type="EMBL" id="OAP35654.1"/>
    </source>
</evidence>
<reference evidence="1 2" key="1">
    <citation type="journal article" date="2016" name="Int. J. Syst. Evol. Microbiol.">
        <title>Ensifer glycinis sp. nov., an novel rhizobial species associated with Glycine spp.</title>
        <authorList>
            <person name="Yan H."/>
            <person name="Yan J."/>
            <person name="Sui X.H."/>
            <person name="Wang E.T."/>
            <person name="Chen W.X."/>
            <person name="Zhang X.X."/>
            <person name="Chen W.F."/>
        </authorList>
    </citation>
    <scope>NUCLEOTIDE SEQUENCE [LARGE SCALE GENOMIC DNA]</scope>
    <source>
        <strain evidence="1 2">CCBAU 23380</strain>
    </source>
</reference>
<dbReference type="EMBL" id="LPUX01000066">
    <property type="protein sequence ID" value="OAP35654.1"/>
    <property type="molecule type" value="Genomic_DNA"/>
</dbReference>
<dbReference type="Proteomes" id="UP000094025">
    <property type="component" value="Unassembled WGS sequence"/>
</dbReference>
<organism evidence="1 2">
    <name type="scientific">Sinorhizobium glycinis</name>
    <dbReference type="NCBI Taxonomy" id="1472378"/>
    <lineage>
        <taxon>Bacteria</taxon>
        <taxon>Pseudomonadati</taxon>
        <taxon>Pseudomonadota</taxon>
        <taxon>Alphaproteobacteria</taxon>
        <taxon>Hyphomicrobiales</taxon>
        <taxon>Rhizobiaceae</taxon>
        <taxon>Sinorhizobium/Ensifer group</taxon>
        <taxon>Sinorhizobium</taxon>
    </lineage>
</organism>
<proteinExistence type="predicted"/>